<protein>
    <recommendedName>
        <fullName evidence="12">V-ATPase proteolipid subunit C-like domain-containing protein</fullName>
    </recommendedName>
</protein>
<dbReference type="InterPro" id="IPR035921">
    <property type="entry name" value="F/V-ATP_Csub_sf"/>
</dbReference>
<keyword evidence="10 11" id="KW-0472">Membrane</keyword>
<comment type="subcellular location">
    <subcellularLocation>
        <location evidence="1">Membrane</location>
        <topology evidence="1">Multi-pass membrane protein</topology>
    </subcellularLocation>
</comment>
<evidence type="ECO:0000256" key="3">
    <source>
        <dbReference type="ARBA" id="ARBA00022448"/>
    </source>
</evidence>
<keyword evidence="8" id="KW-0406">Ion transport</keyword>
<comment type="similarity">
    <text evidence="2">Belongs to the ATPase C chain family.</text>
</comment>
<evidence type="ECO:0000256" key="7">
    <source>
        <dbReference type="ARBA" id="ARBA00022989"/>
    </source>
</evidence>
<keyword evidence="7 11" id="KW-1133">Transmembrane helix</keyword>
<evidence type="ECO:0000256" key="2">
    <source>
        <dbReference type="ARBA" id="ARBA00006704"/>
    </source>
</evidence>
<evidence type="ECO:0000256" key="9">
    <source>
        <dbReference type="ARBA" id="ARBA00023121"/>
    </source>
</evidence>
<feature type="transmembrane region" description="Helical" evidence="11">
    <location>
        <begin position="461"/>
        <end position="489"/>
    </location>
</feature>
<organism evidence="13 14">
    <name type="scientific">Effrenium voratum</name>
    <dbReference type="NCBI Taxonomy" id="2562239"/>
    <lineage>
        <taxon>Eukaryota</taxon>
        <taxon>Sar</taxon>
        <taxon>Alveolata</taxon>
        <taxon>Dinophyceae</taxon>
        <taxon>Suessiales</taxon>
        <taxon>Symbiodiniaceae</taxon>
        <taxon>Effrenium</taxon>
    </lineage>
</organism>
<dbReference type="EMBL" id="CAUJNA010001169">
    <property type="protein sequence ID" value="CAJ1384921.1"/>
    <property type="molecule type" value="Genomic_DNA"/>
</dbReference>
<dbReference type="InterPro" id="IPR038662">
    <property type="entry name" value="ATP_synth_F0_csu_sf"/>
</dbReference>
<evidence type="ECO:0000256" key="5">
    <source>
        <dbReference type="ARBA" id="ARBA00022692"/>
    </source>
</evidence>
<evidence type="ECO:0000256" key="11">
    <source>
        <dbReference type="SAM" id="Phobius"/>
    </source>
</evidence>
<dbReference type="PROSITE" id="PS00605">
    <property type="entry name" value="ATPASE_C"/>
    <property type="match status" value="1"/>
</dbReference>
<evidence type="ECO:0000259" key="12">
    <source>
        <dbReference type="Pfam" id="PF00137"/>
    </source>
</evidence>
<name>A0AA36IC15_9DINO</name>
<proteinExistence type="inferred from homology"/>
<dbReference type="GO" id="GO:0008289">
    <property type="term" value="F:lipid binding"/>
    <property type="evidence" value="ECO:0007669"/>
    <property type="project" value="UniProtKB-KW"/>
</dbReference>
<dbReference type="CDD" id="cd18182">
    <property type="entry name" value="ATP-synt_Fo_c_ATP5G3"/>
    <property type="match status" value="1"/>
</dbReference>
<dbReference type="PRINTS" id="PR00124">
    <property type="entry name" value="ATPASEC"/>
</dbReference>
<dbReference type="InterPro" id="IPR020537">
    <property type="entry name" value="ATP_synth_F0_csu_DDCD_BS"/>
</dbReference>
<evidence type="ECO:0000256" key="1">
    <source>
        <dbReference type="ARBA" id="ARBA00004141"/>
    </source>
</evidence>
<dbReference type="SUPFAM" id="SSF81333">
    <property type="entry name" value="F1F0 ATP synthase subunit C"/>
    <property type="match status" value="1"/>
</dbReference>
<dbReference type="Gene3D" id="1.20.20.10">
    <property type="entry name" value="F1F0 ATP synthase subunit C"/>
    <property type="match status" value="1"/>
</dbReference>
<dbReference type="GO" id="GO:0015078">
    <property type="term" value="F:proton transmembrane transporter activity"/>
    <property type="evidence" value="ECO:0007669"/>
    <property type="project" value="InterPro"/>
</dbReference>
<dbReference type="GO" id="GO:0045259">
    <property type="term" value="C:proton-transporting ATP synthase complex"/>
    <property type="evidence" value="ECO:0007669"/>
    <property type="project" value="UniProtKB-KW"/>
</dbReference>
<dbReference type="AlphaFoldDB" id="A0AA36IC15"/>
<comment type="caution">
    <text evidence="13">The sequence shown here is derived from an EMBL/GenBank/DDBJ whole genome shotgun (WGS) entry which is preliminary data.</text>
</comment>
<keyword evidence="14" id="KW-1185">Reference proteome</keyword>
<dbReference type="InterPro" id="IPR000454">
    <property type="entry name" value="ATP_synth_F0_csu"/>
</dbReference>
<keyword evidence="3" id="KW-0813">Transport</keyword>
<sequence>MALINVRFISGESLGKFRLEPSDSVETLRALGESKLALDQCIQSLLLKEEVVTGRLEALNLEEEPVFVAVLGERRPETYLVHDNGGRPFKVKVLRKGEAAPGKVWVYMLKSSEEELKYEDSPILEETVERIFVGTSPKHGKVFDGNSLLLKKSKNQYIFVGGNIFSFESEAEISRYSSPVGNSDVPYPFAVDTEGRNYLLINNVVLNTVPEGKDPYEHFYFSVRCQKIDWQLQWKDRAMSFPTDAAETYHRFSTIEAEACFSVRKGDSVEEIQTEARFAEVVQQWARELGVAFLKEKAELVEGCEPRARLGGGRLLRLAGLGIQTRNQIAIPAAMRRVLPLDAVVSQDASLTGFRSESDSEVFGPSLLDVRRFPGSPVVLVNAWFVGLQQKLGFLKPEGGKCTATIGIGLCRINAVSALRAAPGAAVLCRAPGAMDVKATLSPMLPTMGLGAPISKRHAGVSVLGCAIAMVAVGGCAQGIGQLFAALVVGMARNPSMKEDLFTYTLIGMGFLEFLAIVVILIAGLLLYSE</sequence>
<evidence type="ECO:0000256" key="8">
    <source>
        <dbReference type="ARBA" id="ARBA00023065"/>
    </source>
</evidence>
<dbReference type="Proteomes" id="UP001178507">
    <property type="component" value="Unassembled WGS sequence"/>
</dbReference>
<evidence type="ECO:0000256" key="4">
    <source>
        <dbReference type="ARBA" id="ARBA00022547"/>
    </source>
</evidence>
<dbReference type="InterPro" id="IPR002379">
    <property type="entry name" value="ATPase_proteolipid_c-like_dom"/>
</dbReference>
<accession>A0AA36IC15</accession>
<evidence type="ECO:0000313" key="13">
    <source>
        <dbReference type="EMBL" id="CAJ1384921.1"/>
    </source>
</evidence>
<feature type="transmembrane region" description="Helical" evidence="11">
    <location>
        <begin position="501"/>
        <end position="528"/>
    </location>
</feature>
<dbReference type="GO" id="GO:0015986">
    <property type="term" value="P:proton motive force-driven ATP synthesis"/>
    <property type="evidence" value="ECO:0007669"/>
    <property type="project" value="InterPro"/>
</dbReference>
<keyword evidence="4" id="KW-0138">CF(0)</keyword>
<gene>
    <name evidence="13" type="ORF">EVOR1521_LOCUS11655</name>
</gene>
<keyword evidence="6" id="KW-0375">Hydrogen ion transport</keyword>
<reference evidence="13" key="1">
    <citation type="submission" date="2023-08" db="EMBL/GenBank/DDBJ databases">
        <authorList>
            <person name="Chen Y."/>
            <person name="Shah S."/>
            <person name="Dougan E. K."/>
            <person name="Thang M."/>
            <person name="Chan C."/>
        </authorList>
    </citation>
    <scope>NUCLEOTIDE SEQUENCE</scope>
</reference>
<feature type="domain" description="V-ATPase proteolipid subunit C-like" evidence="12">
    <location>
        <begin position="464"/>
        <end position="524"/>
    </location>
</feature>
<evidence type="ECO:0000313" key="14">
    <source>
        <dbReference type="Proteomes" id="UP001178507"/>
    </source>
</evidence>
<dbReference type="Pfam" id="PF00137">
    <property type="entry name" value="ATP-synt_C"/>
    <property type="match status" value="1"/>
</dbReference>
<evidence type="ECO:0000256" key="6">
    <source>
        <dbReference type="ARBA" id="ARBA00022781"/>
    </source>
</evidence>
<evidence type="ECO:0000256" key="10">
    <source>
        <dbReference type="ARBA" id="ARBA00023136"/>
    </source>
</evidence>
<keyword evidence="5 11" id="KW-0812">Transmembrane</keyword>
<dbReference type="GO" id="GO:0033177">
    <property type="term" value="C:proton-transporting two-sector ATPase complex, proton-transporting domain"/>
    <property type="evidence" value="ECO:0007669"/>
    <property type="project" value="InterPro"/>
</dbReference>
<keyword evidence="9" id="KW-0446">Lipid-binding</keyword>